<dbReference type="AlphaFoldDB" id="K7WIN6"/>
<protein>
    <submittedName>
        <fullName evidence="1">Ycf1</fullName>
    </submittedName>
</protein>
<proteinExistence type="predicted"/>
<organism evidence="1">
    <name type="scientific">Harrisia gracilis</name>
    <dbReference type="NCBI Taxonomy" id="1197762"/>
    <lineage>
        <taxon>Eukaryota</taxon>
        <taxon>Viridiplantae</taxon>
        <taxon>Streptophyta</taxon>
        <taxon>Embryophyta</taxon>
        <taxon>Tracheophyta</taxon>
        <taxon>Spermatophyta</taxon>
        <taxon>Magnoliopsida</taxon>
        <taxon>eudicotyledons</taxon>
        <taxon>Gunneridae</taxon>
        <taxon>Pentapetalae</taxon>
        <taxon>Caryophyllales</taxon>
        <taxon>Cactineae</taxon>
        <taxon>Cactaceae</taxon>
        <taxon>Cactoideae</taxon>
        <taxon>Trichocereeae</taxon>
        <taxon>Harrisia</taxon>
    </lineage>
</organism>
<feature type="non-terminal residue" evidence="1">
    <location>
        <position position="188"/>
    </location>
</feature>
<reference evidence="1" key="1">
    <citation type="submission" date="2012-09" db="EMBL/GenBank/DDBJ databases">
        <title>Phylogeny, biogeography, and infrageneric classification of Harrisia (Cactaceae).</title>
        <authorList>
            <person name="Franck A.R."/>
            <person name="Cochrane B.J."/>
            <person name="Garey J.R."/>
        </authorList>
    </citation>
    <scope>NUCLEOTIDE SEQUENCE</scope>
</reference>
<gene>
    <name evidence="1" type="primary">ycf1</name>
</gene>
<name>K7WIN6_9CARY</name>
<geneLocation type="plastid" evidence="1"/>
<dbReference type="EMBL" id="JX679866">
    <property type="protein sequence ID" value="AFX60083.1"/>
    <property type="molecule type" value="Genomic_DNA"/>
</dbReference>
<accession>K7WIN6</accession>
<evidence type="ECO:0000313" key="1">
    <source>
        <dbReference type="EMBL" id="AFX60083.1"/>
    </source>
</evidence>
<sequence>LLNRKINKNKNSISHSDFSFLSQAYVFYKLSQAQRINLYKLRSVFKYYGTSLFLKNEIKDYFGTQGIIHSELRTKKLSNSGMNQWKNWLKSNYQYGLSQRKWSQLVPKKWRKKINEYCRGQNIKKWNSYEKEQLINSNYQKVRLLPNEKKNFKKINEYEVLAYQFLFHEDKKAFSYTNNYNIHRSIPI</sequence>
<feature type="non-terminal residue" evidence="1">
    <location>
        <position position="1"/>
    </location>
</feature>
<keyword evidence="1" id="KW-0934">Plastid</keyword>